<evidence type="ECO:0000313" key="2">
    <source>
        <dbReference type="Proteomes" id="UP000190648"/>
    </source>
</evidence>
<evidence type="ECO:0000313" key="1">
    <source>
        <dbReference type="EMBL" id="OPJ76646.1"/>
    </source>
</evidence>
<protein>
    <submittedName>
        <fullName evidence="1">Uncharacterized protein</fullName>
    </submittedName>
</protein>
<gene>
    <name evidence="1" type="ORF">AV530_016291</name>
</gene>
<name>A0A1V4JWP7_PATFA</name>
<dbReference type="EMBL" id="LSYS01005643">
    <property type="protein sequence ID" value="OPJ76646.1"/>
    <property type="molecule type" value="Genomic_DNA"/>
</dbReference>
<dbReference type="AlphaFoldDB" id="A0A1V4JWP7"/>
<organism evidence="1 2">
    <name type="scientific">Patagioenas fasciata monilis</name>
    <dbReference type="NCBI Taxonomy" id="372326"/>
    <lineage>
        <taxon>Eukaryota</taxon>
        <taxon>Metazoa</taxon>
        <taxon>Chordata</taxon>
        <taxon>Craniata</taxon>
        <taxon>Vertebrata</taxon>
        <taxon>Euteleostomi</taxon>
        <taxon>Archelosauria</taxon>
        <taxon>Archosauria</taxon>
        <taxon>Dinosauria</taxon>
        <taxon>Saurischia</taxon>
        <taxon>Theropoda</taxon>
        <taxon>Coelurosauria</taxon>
        <taxon>Aves</taxon>
        <taxon>Neognathae</taxon>
        <taxon>Neoaves</taxon>
        <taxon>Columbimorphae</taxon>
        <taxon>Columbiformes</taxon>
        <taxon>Columbidae</taxon>
        <taxon>Patagioenas</taxon>
    </lineage>
</organism>
<dbReference type="Proteomes" id="UP000190648">
    <property type="component" value="Unassembled WGS sequence"/>
</dbReference>
<accession>A0A1V4JWP7</accession>
<reference evidence="1 2" key="1">
    <citation type="submission" date="2016-02" db="EMBL/GenBank/DDBJ databases">
        <title>Band-tailed pigeon sequencing and assembly.</title>
        <authorList>
            <person name="Soares A.E."/>
            <person name="Novak B.J."/>
            <person name="Rice E.S."/>
            <person name="O'Connell B."/>
            <person name="Chang D."/>
            <person name="Weber S."/>
            <person name="Shapiro B."/>
        </authorList>
    </citation>
    <scope>NUCLEOTIDE SEQUENCE [LARGE SCALE GENOMIC DNA]</scope>
    <source>
        <strain evidence="1">BTP2013</strain>
        <tissue evidence="1">Blood</tissue>
    </source>
</reference>
<keyword evidence="2" id="KW-1185">Reference proteome</keyword>
<proteinExistence type="predicted"/>
<comment type="caution">
    <text evidence="1">The sequence shown here is derived from an EMBL/GenBank/DDBJ whole genome shotgun (WGS) entry which is preliminary data.</text>
</comment>
<sequence>MKGSDTGSGELAVSPAYGGITSLYPVLAALQFSMLKKNVPFKISVLAAGLLKFSHFKLTWNLSCQANSSSPGTANVPHQVTKKITVEYKTFAREVFEELFMPAAPDAQWPSSPRGVMRCVEEDFSFPHQLHCFGV</sequence>